<keyword evidence="2" id="KW-1133">Transmembrane helix</keyword>
<evidence type="ECO:0000256" key="1">
    <source>
        <dbReference type="SAM" id="MobiDB-lite"/>
    </source>
</evidence>
<gene>
    <name evidence="3" type="ORF">FSARC_1993</name>
</gene>
<proteinExistence type="predicted"/>
<dbReference type="AlphaFoldDB" id="A0A8H4XDH7"/>
<evidence type="ECO:0000256" key="2">
    <source>
        <dbReference type="SAM" id="Phobius"/>
    </source>
</evidence>
<keyword evidence="4" id="KW-1185">Reference proteome</keyword>
<sequence>MATSSDLFIGEASSVLVPDDEVSSIIGEASSRIPIETLTDEISSALPSTTAKNLGTARDEETESQTNLNTARDGGDTASQTTSSTSSLPSSDPSSSEEAGSKGGGGTDTGLIAGAAVGGFIGLLLILAAIFFAFRLGKRRGGRNVAETPRKRFRDRLGSVPRPTVSWSRPHQAKDEESSKPELPAGIDTQKAELHGEAKPGELLADVQQAPQELEADTPPRRTGGRGG</sequence>
<keyword evidence="2" id="KW-0812">Transmembrane</keyword>
<accession>A0A8H4XDH7</accession>
<comment type="caution">
    <text evidence="3">The sequence shown here is derived from an EMBL/GenBank/DDBJ whole genome shotgun (WGS) entry which is preliminary data.</text>
</comment>
<feature type="region of interest" description="Disordered" evidence="1">
    <location>
        <begin position="37"/>
        <end position="105"/>
    </location>
</feature>
<keyword evidence="2" id="KW-0472">Membrane</keyword>
<organism evidence="3 4">
    <name type="scientific">Fusarium sarcochroum</name>
    <dbReference type="NCBI Taxonomy" id="1208366"/>
    <lineage>
        <taxon>Eukaryota</taxon>
        <taxon>Fungi</taxon>
        <taxon>Dikarya</taxon>
        <taxon>Ascomycota</taxon>
        <taxon>Pezizomycotina</taxon>
        <taxon>Sordariomycetes</taxon>
        <taxon>Hypocreomycetidae</taxon>
        <taxon>Hypocreales</taxon>
        <taxon>Nectriaceae</taxon>
        <taxon>Fusarium</taxon>
        <taxon>Fusarium lateritium species complex</taxon>
    </lineage>
</organism>
<feature type="transmembrane region" description="Helical" evidence="2">
    <location>
        <begin position="111"/>
        <end position="134"/>
    </location>
</feature>
<dbReference type="Proteomes" id="UP000622797">
    <property type="component" value="Unassembled WGS sequence"/>
</dbReference>
<feature type="region of interest" description="Disordered" evidence="1">
    <location>
        <begin position="142"/>
        <end position="228"/>
    </location>
</feature>
<name>A0A8H4XDH7_9HYPO</name>
<evidence type="ECO:0000313" key="3">
    <source>
        <dbReference type="EMBL" id="KAF4971102.1"/>
    </source>
</evidence>
<evidence type="ECO:0008006" key="5">
    <source>
        <dbReference type="Google" id="ProtNLM"/>
    </source>
</evidence>
<evidence type="ECO:0000313" key="4">
    <source>
        <dbReference type="Proteomes" id="UP000622797"/>
    </source>
</evidence>
<feature type="compositionally biased region" description="Basic and acidic residues" evidence="1">
    <location>
        <begin position="190"/>
        <end position="200"/>
    </location>
</feature>
<protein>
    <recommendedName>
        <fullName evidence="5">Mid2 domain-containing protein</fullName>
    </recommendedName>
</protein>
<feature type="compositionally biased region" description="Low complexity" evidence="1">
    <location>
        <begin position="76"/>
        <end position="98"/>
    </location>
</feature>
<dbReference type="EMBL" id="JABEXW010000102">
    <property type="protein sequence ID" value="KAF4971102.1"/>
    <property type="molecule type" value="Genomic_DNA"/>
</dbReference>
<feature type="compositionally biased region" description="Polar residues" evidence="1">
    <location>
        <begin position="40"/>
        <end position="53"/>
    </location>
</feature>
<reference evidence="3" key="2">
    <citation type="submission" date="2020-05" db="EMBL/GenBank/DDBJ databases">
        <authorList>
            <person name="Kim H.-S."/>
            <person name="Proctor R.H."/>
            <person name="Brown D.W."/>
        </authorList>
    </citation>
    <scope>NUCLEOTIDE SEQUENCE</scope>
    <source>
        <strain evidence="3">NRRL 20472</strain>
    </source>
</reference>
<reference evidence="3" key="1">
    <citation type="journal article" date="2020" name="BMC Genomics">
        <title>Correction to: Identification and distribution of gene clusters required for synthesis of sphingolipid metabolism inhibitors in diverse species of the filamentous fungus Fusarium.</title>
        <authorList>
            <person name="Kim H.S."/>
            <person name="Lohmar J.M."/>
            <person name="Busman M."/>
            <person name="Brown D.W."/>
            <person name="Naumann T.A."/>
            <person name="Divon H.H."/>
            <person name="Lysoe E."/>
            <person name="Uhlig S."/>
            <person name="Proctor R.H."/>
        </authorList>
    </citation>
    <scope>NUCLEOTIDE SEQUENCE</scope>
    <source>
        <strain evidence="3">NRRL 20472</strain>
    </source>
</reference>